<dbReference type="Proteomes" id="UP001189429">
    <property type="component" value="Unassembled WGS sequence"/>
</dbReference>
<dbReference type="EMBL" id="CAUYUJ010019320">
    <property type="protein sequence ID" value="CAK0890228.1"/>
    <property type="molecule type" value="Genomic_DNA"/>
</dbReference>
<gene>
    <name evidence="1" type="ORF">PCOR1329_LOCUS70523</name>
</gene>
<accession>A0ABN9WYD7</accession>
<name>A0ABN9WYD7_9DINO</name>
<reference evidence="1" key="1">
    <citation type="submission" date="2023-10" db="EMBL/GenBank/DDBJ databases">
        <authorList>
            <person name="Chen Y."/>
            <person name="Shah S."/>
            <person name="Dougan E. K."/>
            <person name="Thang M."/>
            <person name="Chan C."/>
        </authorList>
    </citation>
    <scope>NUCLEOTIDE SEQUENCE [LARGE SCALE GENOMIC DNA]</scope>
</reference>
<proteinExistence type="predicted"/>
<sequence length="198" mass="22125">VEALASCFEAGDFLRDWTRHPRSLELLAQLESRLASTQSHLDRLRAASHMRNKKIKAADRFEHEDTLLVQAAGLLKAKCADIAKQKVCQATVSFEVLSREIEGFPQQVVNHSTYHVESFGHTSLEECWTYAARGLDASRLPGTHIQYAEVLVSMFPSFVAKVQAMGYKSVEHNAGTWKLTATWLTGSDFNMLLSDPCV</sequence>
<comment type="caution">
    <text evidence="1">The sequence shown here is derived from an EMBL/GenBank/DDBJ whole genome shotgun (WGS) entry which is preliminary data.</text>
</comment>
<keyword evidence="2" id="KW-1185">Reference proteome</keyword>
<evidence type="ECO:0000313" key="2">
    <source>
        <dbReference type="Proteomes" id="UP001189429"/>
    </source>
</evidence>
<feature type="non-terminal residue" evidence="1">
    <location>
        <position position="1"/>
    </location>
</feature>
<organism evidence="1 2">
    <name type="scientific">Prorocentrum cordatum</name>
    <dbReference type="NCBI Taxonomy" id="2364126"/>
    <lineage>
        <taxon>Eukaryota</taxon>
        <taxon>Sar</taxon>
        <taxon>Alveolata</taxon>
        <taxon>Dinophyceae</taxon>
        <taxon>Prorocentrales</taxon>
        <taxon>Prorocentraceae</taxon>
        <taxon>Prorocentrum</taxon>
    </lineage>
</organism>
<protein>
    <submittedName>
        <fullName evidence="1">Uncharacterized protein</fullName>
    </submittedName>
</protein>
<evidence type="ECO:0000313" key="1">
    <source>
        <dbReference type="EMBL" id="CAK0890228.1"/>
    </source>
</evidence>